<evidence type="ECO:0000256" key="1">
    <source>
        <dbReference type="ARBA" id="ARBA00022490"/>
    </source>
</evidence>
<dbReference type="PANTHER" id="PTHR37300">
    <property type="entry name" value="UPF0291 PROTEIN CBO2609/CLC_2481"/>
    <property type="match status" value="1"/>
</dbReference>
<dbReference type="HAMAP" id="MF_01103">
    <property type="entry name" value="UPF0291"/>
    <property type="match status" value="1"/>
</dbReference>
<dbReference type="SUPFAM" id="SSF158221">
    <property type="entry name" value="YnzC-like"/>
    <property type="match status" value="1"/>
</dbReference>
<dbReference type="AlphaFoldDB" id="A0A1M5SP04"/>
<comment type="subcellular location">
    <subcellularLocation>
        <location evidence="2">Cytoplasm</location>
    </subcellularLocation>
</comment>
<evidence type="ECO:0000313" key="3">
    <source>
        <dbReference type="EMBL" id="SHH40202.1"/>
    </source>
</evidence>
<sequence length="56" mass="6961">MLSREKLDRINYLARKSKIEGLTKEEKEEQQVLRKEYLKNFRENFKRQLESIKFVE</sequence>
<organism evidence="3 4">
    <name type="scientific">Caloranaerobacter azorensis DSM 13643</name>
    <dbReference type="NCBI Taxonomy" id="1121264"/>
    <lineage>
        <taxon>Bacteria</taxon>
        <taxon>Bacillati</taxon>
        <taxon>Bacillota</taxon>
        <taxon>Tissierellia</taxon>
        <taxon>Tissierellales</taxon>
        <taxon>Thermohalobacteraceae</taxon>
        <taxon>Caloranaerobacter</taxon>
    </lineage>
</organism>
<keyword evidence="4" id="KW-1185">Reference proteome</keyword>
<dbReference type="Proteomes" id="UP000183967">
    <property type="component" value="Unassembled WGS sequence"/>
</dbReference>
<dbReference type="RefSeq" id="WP_073195473.1">
    <property type="nucleotide sequence ID" value="NZ_FQXO01000013.1"/>
</dbReference>
<gene>
    <name evidence="3" type="ORF">SAMN02745135_00677</name>
</gene>
<name>A0A1M5SP04_9FIRM</name>
<dbReference type="GO" id="GO:0005737">
    <property type="term" value="C:cytoplasm"/>
    <property type="evidence" value="ECO:0007669"/>
    <property type="project" value="UniProtKB-SubCell"/>
</dbReference>
<dbReference type="PANTHER" id="PTHR37300:SF1">
    <property type="entry name" value="UPF0291 PROTEIN YNZC"/>
    <property type="match status" value="1"/>
</dbReference>
<dbReference type="Gene3D" id="1.10.287.540">
    <property type="entry name" value="Helix hairpin bin"/>
    <property type="match status" value="1"/>
</dbReference>
<keyword evidence="1 2" id="KW-0963">Cytoplasm</keyword>
<evidence type="ECO:0000256" key="2">
    <source>
        <dbReference type="HAMAP-Rule" id="MF_01103"/>
    </source>
</evidence>
<reference evidence="4" key="1">
    <citation type="submission" date="2016-11" db="EMBL/GenBank/DDBJ databases">
        <authorList>
            <person name="Varghese N."/>
            <person name="Submissions S."/>
        </authorList>
    </citation>
    <scope>NUCLEOTIDE SEQUENCE [LARGE SCALE GENOMIC DNA]</scope>
    <source>
        <strain evidence="4">DSM 13643</strain>
    </source>
</reference>
<dbReference type="InterPro" id="IPR009242">
    <property type="entry name" value="DUF896"/>
</dbReference>
<protein>
    <recommendedName>
        <fullName evidence="2">UPF0291 protein SAMN02745135_00677</fullName>
    </recommendedName>
</protein>
<comment type="similarity">
    <text evidence="2">Belongs to the UPF0291 family.</text>
</comment>
<dbReference type="Pfam" id="PF05979">
    <property type="entry name" value="DUF896"/>
    <property type="match status" value="1"/>
</dbReference>
<accession>A0A1M5SP04</accession>
<dbReference type="OrthoDB" id="390105at2"/>
<evidence type="ECO:0000313" key="4">
    <source>
        <dbReference type="Proteomes" id="UP000183967"/>
    </source>
</evidence>
<dbReference type="EMBL" id="FQXO01000013">
    <property type="protein sequence ID" value="SHH40202.1"/>
    <property type="molecule type" value="Genomic_DNA"/>
</dbReference>
<proteinExistence type="inferred from homology"/>